<feature type="transmembrane region" description="Helical" evidence="2">
    <location>
        <begin position="227"/>
        <end position="251"/>
    </location>
</feature>
<evidence type="ECO:0000256" key="2">
    <source>
        <dbReference type="SAM" id="Phobius"/>
    </source>
</evidence>
<feature type="transmembrane region" description="Helical" evidence="2">
    <location>
        <begin position="377"/>
        <end position="397"/>
    </location>
</feature>
<accession>A0A4Q7TN37</accession>
<feature type="transmembrane region" description="Helical" evidence="2">
    <location>
        <begin position="130"/>
        <end position="163"/>
    </location>
</feature>
<dbReference type="PANTHER" id="PTHR30590:SF2">
    <property type="entry name" value="INNER MEMBRANE PROTEIN"/>
    <property type="match status" value="1"/>
</dbReference>
<feature type="transmembrane region" description="Helical" evidence="2">
    <location>
        <begin position="304"/>
        <end position="325"/>
    </location>
</feature>
<feature type="domain" description="DUF418" evidence="3">
    <location>
        <begin position="250"/>
        <end position="413"/>
    </location>
</feature>
<dbReference type="AlphaFoldDB" id="A0A4Q7TN37"/>
<feature type="transmembrane region" description="Helical" evidence="2">
    <location>
        <begin position="199"/>
        <end position="221"/>
    </location>
</feature>
<keyword evidence="2" id="KW-0812">Transmembrane</keyword>
<keyword evidence="5" id="KW-1185">Reference proteome</keyword>
<feature type="transmembrane region" description="Helical" evidence="2">
    <location>
        <begin position="41"/>
        <end position="60"/>
    </location>
</feature>
<evidence type="ECO:0000313" key="4">
    <source>
        <dbReference type="EMBL" id="RZT62256.1"/>
    </source>
</evidence>
<reference evidence="4 5" key="1">
    <citation type="journal article" date="2015" name="Stand. Genomic Sci.">
        <title>Genomic Encyclopedia of Bacterial and Archaeal Type Strains, Phase III: the genomes of soil and plant-associated and newly described type strains.</title>
        <authorList>
            <person name="Whitman W.B."/>
            <person name="Woyke T."/>
            <person name="Klenk H.P."/>
            <person name="Zhou Y."/>
            <person name="Lilburn T.G."/>
            <person name="Beck B.J."/>
            <person name="De Vos P."/>
            <person name="Vandamme P."/>
            <person name="Eisen J.A."/>
            <person name="Garrity G."/>
            <person name="Hugenholtz P."/>
            <person name="Kyrpides N.C."/>
        </authorList>
    </citation>
    <scope>NUCLEOTIDE SEQUENCE [LARGE SCALE GENOMIC DNA]</scope>
    <source>
        <strain evidence="4 5">AC4r</strain>
    </source>
</reference>
<sequence length="428" mass="45505">MRESLHRLRRASPRTPSVEAMTESTLAAPTPRLKRAAAPDVSRGLVLIGIALANVPFFLFGTELGIALKPVSDDATDQWTNVFVAMLFDNRSYPLFALLFGYGMTQLMTREYTRGASWEDTRRLLIRRNLWLIAFGAAHGVLLFFGDFLGPYGLLGLALVLLIRASGKVLAIVGWICFGMLVLIGAFEGLSGLFGTVDGGMTTGAPFGSAAADSFGVAVLLRAGEWFVQMIGMPFGGIGLLAPMILGMWLARRRVLEDPTPHVRRLGLAASVGISVSLLGAVPLALALLGVVEYGIFVEPLVTMLHAGTGAVGAVGYVALIAILAGRRETPGPISRIFATLGQRSLSGYLTQSLVFLIVFAPYALGLGDQLGIAEASQIAVITWLGTLIAANVLAAVDKPGPAEWALRKLVYRPRRRATPSSEANSAS</sequence>
<keyword evidence="2" id="KW-1133">Transmembrane helix</keyword>
<dbReference type="EMBL" id="SGXT01000013">
    <property type="protein sequence ID" value="RZT62256.1"/>
    <property type="molecule type" value="Genomic_DNA"/>
</dbReference>
<dbReference type="Pfam" id="PF04235">
    <property type="entry name" value="DUF418"/>
    <property type="match status" value="1"/>
</dbReference>
<gene>
    <name evidence="4" type="ORF">EV140_0775</name>
</gene>
<feature type="transmembrane region" description="Helical" evidence="2">
    <location>
        <begin position="272"/>
        <end position="292"/>
    </location>
</feature>
<feature type="transmembrane region" description="Helical" evidence="2">
    <location>
        <begin position="346"/>
        <end position="365"/>
    </location>
</feature>
<name>A0A4Q7TN37_9MICO</name>
<dbReference type="PANTHER" id="PTHR30590">
    <property type="entry name" value="INNER MEMBRANE PROTEIN"/>
    <property type="match status" value="1"/>
</dbReference>
<proteinExistence type="predicted"/>
<evidence type="ECO:0000256" key="1">
    <source>
        <dbReference type="SAM" id="MobiDB-lite"/>
    </source>
</evidence>
<evidence type="ECO:0000259" key="3">
    <source>
        <dbReference type="Pfam" id="PF04235"/>
    </source>
</evidence>
<organism evidence="4 5">
    <name type="scientific">Microcella alkaliphila</name>
    <dbReference type="NCBI Taxonomy" id="279828"/>
    <lineage>
        <taxon>Bacteria</taxon>
        <taxon>Bacillati</taxon>
        <taxon>Actinomycetota</taxon>
        <taxon>Actinomycetes</taxon>
        <taxon>Micrococcales</taxon>
        <taxon>Microbacteriaceae</taxon>
        <taxon>Microcella</taxon>
    </lineage>
</organism>
<dbReference type="InterPro" id="IPR007349">
    <property type="entry name" value="DUF418"/>
</dbReference>
<feature type="transmembrane region" description="Helical" evidence="2">
    <location>
        <begin position="169"/>
        <end position="187"/>
    </location>
</feature>
<dbReference type="InterPro" id="IPR052529">
    <property type="entry name" value="Bact_Transport_Assoc"/>
</dbReference>
<comment type="caution">
    <text evidence="4">The sequence shown here is derived from an EMBL/GenBank/DDBJ whole genome shotgun (WGS) entry which is preliminary data.</text>
</comment>
<feature type="transmembrane region" description="Helical" evidence="2">
    <location>
        <begin position="92"/>
        <end position="109"/>
    </location>
</feature>
<protein>
    <submittedName>
        <fullName evidence="4">Putative membrane protein YeiB</fullName>
    </submittedName>
</protein>
<dbReference type="Proteomes" id="UP000292408">
    <property type="component" value="Unassembled WGS sequence"/>
</dbReference>
<feature type="region of interest" description="Disordered" evidence="1">
    <location>
        <begin position="1"/>
        <end position="24"/>
    </location>
</feature>
<evidence type="ECO:0000313" key="5">
    <source>
        <dbReference type="Proteomes" id="UP000292408"/>
    </source>
</evidence>
<keyword evidence="2" id="KW-0472">Membrane</keyword>